<dbReference type="CDD" id="cd00060">
    <property type="entry name" value="FHA"/>
    <property type="match status" value="1"/>
</dbReference>
<keyword evidence="2" id="KW-1133">Transmembrane helix</keyword>
<feature type="transmembrane region" description="Helical" evidence="2">
    <location>
        <begin position="6"/>
        <end position="28"/>
    </location>
</feature>
<gene>
    <name evidence="4" type="ORF">OCV51_13415</name>
</gene>
<keyword evidence="5" id="KW-1185">Reference proteome</keyword>
<dbReference type="SUPFAM" id="SSF49879">
    <property type="entry name" value="SMAD/FHA domain"/>
    <property type="match status" value="1"/>
</dbReference>
<dbReference type="InterPro" id="IPR000253">
    <property type="entry name" value="FHA_dom"/>
</dbReference>
<dbReference type="Proteomes" id="UP001652394">
    <property type="component" value="Unassembled WGS sequence"/>
</dbReference>
<dbReference type="InterPro" id="IPR008984">
    <property type="entry name" value="SMAD_FHA_dom_sf"/>
</dbReference>
<evidence type="ECO:0000313" key="5">
    <source>
        <dbReference type="Proteomes" id="UP001652394"/>
    </source>
</evidence>
<proteinExistence type="predicted"/>
<dbReference type="EMBL" id="JAOQJX010000028">
    <property type="protein sequence ID" value="MCU6748641.1"/>
    <property type="molecule type" value="Genomic_DNA"/>
</dbReference>
<keyword evidence="2" id="KW-0812">Transmembrane</keyword>
<dbReference type="Pfam" id="PF00498">
    <property type="entry name" value="FHA"/>
    <property type="match status" value="1"/>
</dbReference>
<dbReference type="SMART" id="SM00240">
    <property type="entry name" value="FHA"/>
    <property type="match status" value="1"/>
</dbReference>
<comment type="caution">
    <text evidence="4">The sequence shown here is derived from an EMBL/GenBank/DDBJ whole genome shotgun (WGS) entry which is preliminary data.</text>
</comment>
<dbReference type="PROSITE" id="PS50006">
    <property type="entry name" value="FHA_DOMAIN"/>
    <property type="match status" value="1"/>
</dbReference>
<name>A0ABT2TF60_9FIRM</name>
<organism evidence="4 5">
    <name type="scientific">Faecalicatena acetigenes</name>
    <dbReference type="NCBI Taxonomy" id="2981790"/>
    <lineage>
        <taxon>Bacteria</taxon>
        <taxon>Bacillati</taxon>
        <taxon>Bacillota</taxon>
        <taxon>Clostridia</taxon>
        <taxon>Lachnospirales</taxon>
        <taxon>Lachnospiraceae</taxon>
        <taxon>Faecalicatena</taxon>
    </lineage>
</organism>
<accession>A0ABT2TF60</accession>
<feature type="domain" description="FHA" evidence="3">
    <location>
        <begin position="103"/>
        <end position="158"/>
    </location>
</feature>
<reference evidence="4 5" key="1">
    <citation type="journal article" date="2021" name="ISME Commun">
        <title>Automated analysis of genomic sequences facilitates high-throughput and comprehensive description of bacteria.</title>
        <authorList>
            <person name="Hitch T.C.A."/>
        </authorList>
    </citation>
    <scope>NUCLEOTIDE SEQUENCE [LARGE SCALE GENOMIC DNA]</scope>
    <source>
        <strain evidence="4 5">H2_18</strain>
    </source>
</reference>
<keyword evidence="2" id="KW-0472">Membrane</keyword>
<evidence type="ECO:0000259" key="3">
    <source>
        <dbReference type="PROSITE" id="PS50006"/>
    </source>
</evidence>
<feature type="region of interest" description="Disordered" evidence="1">
    <location>
        <begin position="36"/>
        <end position="75"/>
    </location>
</feature>
<evidence type="ECO:0000313" key="4">
    <source>
        <dbReference type="EMBL" id="MCU6748641.1"/>
    </source>
</evidence>
<dbReference type="Gene3D" id="2.60.200.20">
    <property type="match status" value="1"/>
</dbReference>
<evidence type="ECO:0000256" key="2">
    <source>
        <dbReference type="SAM" id="Phobius"/>
    </source>
</evidence>
<evidence type="ECO:0000256" key="1">
    <source>
        <dbReference type="SAM" id="MobiDB-lite"/>
    </source>
</evidence>
<sequence length="188" mass="21846">MSDLIYWIAMVLIIGASAALLTGTFLSMKKNKKEKSRNTGRISARGRAYDPDEEEYSGRRHTAQEGRRRTEQQERANEKKQWKIILENLDTWEKHSFIFYDTVAIGRGSDVRTYEKYLSVSEDPRVSKLHCAIVRKGDKLYLKDLESRNGTYLNGKRIERPVMLQRDDVIGAGESRFEVLKVLRERDS</sequence>
<dbReference type="InterPro" id="IPR050923">
    <property type="entry name" value="Cell_Proc_Reg/RNA_Proc"/>
</dbReference>
<feature type="compositionally biased region" description="Basic and acidic residues" evidence="1">
    <location>
        <begin position="56"/>
        <end position="75"/>
    </location>
</feature>
<dbReference type="RefSeq" id="WP_117975114.1">
    <property type="nucleotide sequence ID" value="NZ_JAOQJX010000028.1"/>
</dbReference>
<dbReference type="PANTHER" id="PTHR23308">
    <property type="entry name" value="NUCLEAR INHIBITOR OF PROTEIN PHOSPHATASE-1"/>
    <property type="match status" value="1"/>
</dbReference>
<protein>
    <submittedName>
        <fullName evidence="4">FHA domain-containing protein</fullName>
    </submittedName>
</protein>